<proteinExistence type="predicted"/>
<gene>
    <name evidence="1" type="ORF">CH330_04800</name>
</gene>
<dbReference type="EMBL" id="NOZP01000085">
    <property type="protein sequence ID" value="OYD15730.1"/>
    <property type="molecule type" value="Genomic_DNA"/>
</dbReference>
<name>A0A235BTA3_UNCW3</name>
<accession>A0A235BTA3</accession>
<evidence type="ECO:0000313" key="1">
    <source>
        <dbReference type="EMBL" id="OYD15730.1"/>
    </source>
</evidence>
<protein>
    <submittedName>
        <fullName evidence="1">Uncharacterized protein</fullName>
    </submittedName>
</protein>
<evidence type="ECO:0000313" key="2">
    <source>
        <dbReference type="Proteomes" id="UP000215559"/>
    </source>
</evidence>
<dbReference type="Proteomes" id="UP000215559">
    <property type="component" value="Unassembled WGS sequence"/>
</dbReference>
<comment type="caution">
    <text evidence="1">The sequence shown here is derived from an EMBL/GenBank/DDBJ whole genome shotgun (WGS) entry which is preliminary data.</text>
</comment>
<reference evidence="1 2" key="1">
    <citation type="submission" date="2017-07" db="EMBL/GenBank/DDBJ databases">
        <title>Recovery of genomes from metagenomes via a dereplication, aggregation, and scoring strategy.</title>
        <authorList>
            <person name="Sieber C.M."/>
            <person name="Probst A.J."/>
            <person name="Sharrar A."/>
            <person name="Thomas B.C."/>
            <person name="Hess M."/>
            <person name="Tringe S.G."/>
            <person name="Banfield J.F."/>
        </authorList>
    </citation>
    <scope>NUCLEOTIDE SEQUENCE [LARGE SCALE GENOMIC DNA]</scope>
    <source>
        <strain evidence="1">JGI_Cruoil_03_51_56</strain>
    </source>
</reference>
<sequence>MTNWSNEPGPEKRCEDNVKPDDLLRVTLVVIRRNHIVAVGFGLKQVRLRIRPPLVDEREVGDAAPGTDTR</sequence>
<organism evidence="1 2">
    <name type="scientific">candidate division WOR-3 bacterium JGI_Cruoil_03_51_56</name>
    <dbReference type="NCBI Taxonomy" id="1973747"/>
    <lineage>
        <taxon>Bacteria</taxon>
        <taxon>Bacteria division WOR-3</taxon>
    </lineage>
</organism>
<dbReference type="AlphaFoldDB" id="A0A235BTA3"/>